<dbReference type="EMBL" id="RJJD01000005">
    <property type="protein sequence ID" value="RNI26976.1"/>
    <property type="molecule type" value="Genomic_DNA"/>
</dbReference>
<dbReference type="RefSeq" id="WP_123126982.1">
    <property type="nucleotide sequence ID" value="NZ_RJJD01000005.1"/>
</dbReference>
<evidence type="ECO:0008006" key="3">
    <source>
        <dbReference type="Google" id="ProtNLM"/>
    </source>
</evidence>
<protein>
    <recommendedName>
        <fullName evidence="3">Spore coat protein CotH</fullName>
    </recommendedName>
</protein>
<gene>
    <name evidence="1" type="ORF">EFB08_10955</name>
</gene>
<dbReference type="Gene3D" id="2.60.40.2340">
    <property type="match status" value="2"/>
</dbReference>
<comment type="caution">
    <text evidence="1">The sequence shown here is derived from an EMBL/GenBank/DDBJ whole genome shotgun (WGS) entry which is preliminary data.</text>
</comment>
<dbReference type="PANTHER" id="PTHR40050:SF1">
    <property type="entry name" value="INNER SPORE COAT PROTEIN H"/>
    <property type="match status" value="1"/>
</dbReference>
<name>A0A3M9MN59_9BACT</name>
<keyword evidence="2" id="KW-1185">Reference proteome</keyword>
<sequence>MKKQLLFFVYIFFLISSCQQDQENSFNEIIKFQAFNEQNAHSLKEIIDFKIQDQLIEAVVPYGTKLTNMVATFSTTGHVVRIKDVVQESGVTINDFSQPLEYTVEAEDGSTRVYRVVVKQESGSSNATFTSFKFEVKNNTTQLLEDVVCQIIDDKIIGIIPYTSSVESMVATFTTNGKVVKVVDALQLSGVTPNNFTHGVQYAIEAEDGTIKNYTVELHVFTGLPLVYIDTENRAPILNKENYVSGQMKLSGVGASFKGDIQIKGRGNSTWNMPKKPFKIKLKEKASLLGMPADKEWALLANYADKSLMRNAVAFELSKRFGLAYTPKAQFVEVILNGEYLGNYLLTETVKVSKDRVNITEMKSGDVSEEAISGGYLLEVDERLDETFWFRSSRNVPITIKSPEDIVPQQLNYIKDYIGNTEKAIFSATFTDPVTGYANYIDVESFINWYLVNELLKNRDAAFYSSVFLYKERNKKLFLGPVWDFDIAMGNVTYDNNDKPEGWWIKNSIWMNRLFEDPAFRKKVKDRWSELKREEVNTIFTYINSTAGKLKYSQKENFEKWDLLDNYTWPNAVVTGSYENEVQYLKSWLQRRINWLDSEINRM</sequence>
<evidence type="ECO:0000313" key="2">
    <source>
        <dbReference type="Proteomes" id="UP000272117"/>
    </source>
</evidence>
<reference evidence="1 2" key="1">
    <citation type="submission" date="2018-11" db="EMBL/GenBank/DDBJ databases">
        <title>Rufibacter latericius sp. nov., isolated from water in Baiyang Lake.</title>
        <authorList>
            <person name="Yang Y."/>
        </authorList>
    </citation>
    <scope>NUCLEOTIDE SEQUENCE [LARGE SCALE GENOMIC DNA]</scope>
    <source>
        <strain evidence="1 2">R-22-1c-1</strain>
    </source>
</reference>
<organism evidence="1 2">
    <name type="scientific">Rufibacter latericius</name>
    <dbReference type="NCBI Taxonomy" id="2487040"/>
    <lineage>
        <taxon>Bacteria</taxon>
        <taxon>Pseudomonadati</taxon>
        <taxon>Bacteroidota</taxon>
        <taxon>Cytophagia</taxon>
        <taxon>Cytophagales</taxon>
        <taxon>Hymenobacteraceae</taxon>
        <taxon>Rufibacter</taxon>
    </lineage>
</organism>
<dbReference type="InterPro" id="IPR014867">
    <property type="entry name" value="Spore_coat_CotH_CotH2/3/7"/>
</dbReference>
<dbReference type="OrthoDB" id="9803752at2"/>
<dbReference type="Pfam" id="PF08757">
    <property type="entry name" value="CotH"/>
    <property type="match status" value="1"/>
</dbReference>
<dbReference type="PANTHER" id="PTHR40050">
    <property type="entry name" value="INNER SPORE COAT PROTEIN H"/>
    <property type="match status" value="1"/>
</dbReference>
<dbReference type="AlphaFoldDB" id="A0A3M9MN59"/>
<dbReference type="PROSITE" id="PS51257">
    <property type="entry name" value="PROKAR_LIPOPROTEIN"/>
    <property type="match status" value="1"/>
</dbReference>
<dbReference type="Proteomes" id="UP000272117">
    <property type="component" value="Unassembled WGS sequence"/>
</dbReference>
<evidence type="ECO:0000313" key="1">
    <source>
        <dbReference type="EMBL" id="RNI26976.1"/>
    </source>
</evidence>
<accession>A0A3M9MN59</accession>
<proteinExistence type="predicted"/>